<evidence type="ECO:0000313" key="4">
    <source>
        <dbReference type="EMBL" id="TDX26238.1"/>
    </source>
</evidence>
<gene>
    <name evidence="4" type="ORF">EV657_11711</name>
    <name evidence="3" type="ORF">JMJ92_21095</name>
</gene>
<comment type="caution">
    <text evidence="4">The sequence shown here is derived from an EMBL/GenBank/DDBJ whole genome shotgun (WGS) entry which is preliminary data.</text>
</comment>
<sequence length="138" mass="14747">MFKQILVPVDLAHADRLTRACEVAGDLARHYGIGVTYVAVAAPQPGAVAQSPEEYRWKLDAFAAAEADRHGHRVASRLMVSPDPAAELDEALVRALEESGADLVVMASHVPGWAEHVFPSHGGRLASHAKASVLLVRP</sequence>
<dbReference type="EMBL" id="SOEB01000017">
    <property type="protein sequence ID" value="TDX26238.1"/>
    <property type="molecule type" value="Genomic_DNA"/>
</dbReference>
<dbReference type="Proteomes" id="UP000295484">
    <property type="component" value="Unassembled WGS sequence"/>
</dbReference>
<reference evidence="3" key="3">
    <citation type="submission" date="2021-01" db="EMBL/GenBank/DDBJ databases">
        <authorList>
            <person name="Guzman M.S."/>
        </authorList>
    </citation>
    <scope>NUCLEOTIDE SEQUENCE</scope>
    <source>
        <strain evidence="3">AB19</strain>
    </source>
</reference>
<evidence type="ECO:0000256" key="1">
    <source>
        <dbReference type="ARBA" id="ARBA00008791"/>
    </source>
</evidence>
<dbReference type="Proteomes" id="UP000635853">
    <property type="component" value="Unassembled WGS sequence"/>
</dbReference>
<dbReference type="InterPro" id="IPR014729">
    <property type="entry name" value="Rossmann-like_a/b/a_fold"/>
</dbReference>
<dbReference type="SUPFAM" id="SSF52402">
    <property type="entry name" value="Adenine nucleotide alpha hydrolases-like"/>
    <property type="match status" value="1"/>
</dbReference>
<organism evidence="4 5">
    <name type="scientific">Rhodovulum visakhapatnamense</name>
    <dbReference type="NCBI Taxonomy" id="364297"/>
    <lineage>
        <taxon>Bacteria</taxon>
        <taxon>Pseudomonadati</taxon>
        <taxon>Pseudomonadota</taxon>
        <taxon>Alphaproteobacteria</taxon>
        <taxon>Rhodobacterales</taxon>
        <taxon>Paracoccaceae</taxon>
        <taxon>Rhodovulum</taxon>
    </lineage>
</organism>
<evidence type="ECO:0000313" key="6">
    <source>
        <dbReference type="Proteomes" id="UP000635853"/>
    </source>
</evidence>
<reference evidence="4 5" key="1">
    <citation type="submission" date="2019-03" db="EMBL/GenBank/DDBJ databases">
        <title>Genomic Encyclopedia of Type Strains, Phase IV (KMG-IV): sequencing the most valuable type-strain genomes for metagenomic binning, comparative biology and taxonomic classification.</title>
        <authorList>
            <person name="Goeker M."/>
        </authorList>
    </citation>
    <scope>NUCLEOTIDE SEQUENCE [LARGE SCALE GENOMIC DNA]</scope>
    <source>
        <strain evidence="4 5">JA181</strain>
    </source>
</reference>
<dbReference type="CDD" id="cd00293">
    <property type="entry name" value="USP-like"/>
    <property type="match status" value="1"/>
</dbReference>
<proteinExistence type="inferred from homology"/>
<dbReference type="PRINTS" id="PR01438">
    <property type="entry name" value="UNVRSLSTRESS"/>
</dbReference>
<dbReference type="InterPro" id="IPR006016">
    <property type="entry name" value="UspA"/>
</dbReference>
<dbReference type="RefSeq" id="WP_075786934.1">
    <property type="nucleotide sequence ID" value="NZ_JAESIL010000178.1"/>
</dbReference>
<comment type="similarity">
    <text evidence="1">Belongs to the universal stress protein A family.</text>
</comment>
<dbReference type="AlphaFoldDB" id="A0A4R8FQ96"/>
<protein>
    <submittedName>
        <fullName evidence="4">Nucleotide-binding universal stress UspA family protein</fullName>
    </submittedName>
    <submittedName>
        <fullName evidence="3">Universal stress protein</fullName>
    </submittedName>
</protein>
<dbReference type="Gene3D" id="3.40.50.620">
    <property type="entry name" value="HUPs"/>
    <property type="match status" value="1"/>
</dbReference>
<keyword evidence="6" id="KW-1185">Reference proteome</keyword>
<accession>A0A4R8FQ96</accession>
<evidence type="ECO:0000313" key="5">
    <source>
        <dbReference type="Proteomes" id="UP000295484"/>
    </source>
</evidence>
<dbReference type="InterPro" id="IPR006015">
    <property type="entry name" value="Universal_stress_UspA"/>
</dbReference>
<reference evidence="6" key="2">
    <citation type="submission" date="2021-01" db="EMBL/GenBank/DDBJ databases">
        <title>Draft genomes of Rhodovulum sulfidophilum.</title>
        <authorList>
            <person name="Guzman M.S."/>
        </authorList>
    </citation>
    <scope>NUCLEOTIDE SEQUENCE [LARGE SCALE GENOMIC DNA]</scope>
    <source>
        <strain evidence="6">AB19</strain>
    </source>
</reference>
<dbReference type="EMBL" id="JAESIL010000178">
    <property type="protein sequence ID" value="MBL3580607.1"/>
    <property type="molecule type" value="Genomic_DNA"/>
</dbReference>
<evidence type="ECO:0000259" key="2">
    <source>
        <dbReference type="Pfam" id="PF00582"/>
    </source>
</evidence>
<feature type="domain" description="UspA" evidence="2">
    <location>
        <begin position="1"/>
        <end position="137"/>
    </location>
</feature>
<dbReference type="Pfam" id="PF00582">
    <property type="entry name" value="Usp"/>
    <property type="match status" value="1"/>
</dbReference>
<evidence type="ECO:0000313" key="3">
    <source>
        <dbReference type="EMBL" id="MBL3580607.1"/>
    </source>
</evidence>
<name>A0A4R8FQ96_9RHOB</name>